<organism evidence="1 2">
    <name type="scientific">Takifugu bimaculatus</name>
    <dbReference type="NCBI Taxonomy" id="433685"/>
    <lineage>
        <taxon>Eukaryota</taxon>
        <taxon>Metazoa</taxon>
        <taxon>Chordata</taxon>
        <taxon>Craniata</taxon>
        <taxon>Vertebrata</taxon>
        <taxon>Euteleostomi</taxon>
        <taxon>Actinopterygii</taxon>
        <taxon>Neopterygii</taxon>
        <taxon>Teleostei</taxon>
        <taxon>Neoteleostei</taxon>
        <taxon>Acanthomorphata</taxon>
        <taxon>Eupercaria</taxon>
        <taxon>Tetraodontiformes</taxon>
        <taxon>Tetradontoidea</taxon>
        <taxon>Tetraodontidae</taxon>
        <taxon>Takifugu</taxon>
    </lineage>
</organism>
<gene>
    <name evidence="1" type="ORF">fugu_011305</name>
</gene>
<keyword evidence="2" id="KW-1185">Reference proteome</keyword>
<dbReference type="Proteomes" id="UP000516260">
    <property type="component" value="Chromosome 11"/>
</dbReference>
<sequence length="117" mass="13391">MTFGVCTFFHLLWRDTSLRSKEKHPELREGTKGRKTFPEGFLGVIHHSEMGLPRPELEDQLNSREGVLGRDMSESPEMCNPVCRKKVLGGQGSRSTPWIWTFFAKPFLSKRSLEVSP</sequence>
<reference evidence="1 2" key="1">
    <citation type="submission" date="2019-04" db="EMBL/GenBank/DDBJ databases">
        <title>The sequence and de novo assembly of Takifugu bimaculatus genome using PacBio and Hi-C technologies.</title>
        <authorList>
            <person name="Xu P."/>
            <person name="Liu B."/>
            <person name="Zhou Z."/>
        </authorList>
    </citation>
    <scope>NUCLEOTIDE SEQUENCE [LARGE SCALE GENOMIC DNA]</scope>
    <source>
        <strain evidence="1">TB-2018</strain>
        <tissue evidence="1">Muscle</tissue>
    </source>
</reference>
<protein>
    <submittedName>
        <fullName evidence="1">Uncharacterized protein</fullName>
    </submittedName>
</protein>
<dbReference type="AlphaFoldDB" id="A0A4Z2CCH8"/>
<proteinExistence type="predicted"/>
<dbReference type="EMBL" id="SWLE01000003">
    <property type="protein sequence ID" value="TNN01923.1"/>
    <property type="molecule type" value="Genomic_DNA"/>
</dbReference>
<accession>A0A4Z2CCH8</accession>
<evidence type="ECO:0000313" key="2">
    <source>
        <dbReference type="Proteomes" id="UP000516260"/>
    </source>
</evidence>
<name>A0A4Z2CCH8_9TELE</name>
<evidence type="ECO:0000313" key="1">
    <source>
        <dbReference type="EMBL" id="TNN01923.1"/>
    </source>
</evidence>
<comment type="caution">
    <text evidence="1">The sequence shown here is derived from an EMBL/GenBank/DDBJ whole genome shotgun (WGS) entry which is preliminary data.</text>
</comment>